<evidence type="ECO:0000256" key="2">
    <source>
        <dbReference type="ARBA" id="ARBA00012705"/>
    </source>
</evidence>
<sequence>MRTVIVSGARTPFAKYGGGLRSLQASELGGVAIKEALTRANWSADAVDGLIMGSVLQAGQGQIPSRQAAKHAHLPWSVQTETINKVCASGMRSVTMADQIIRLGEAGLLLLVGWNQ</sequence>
<evidence type="ECO:0000313" key="8">
    <source>
        <dbReference type="Proteomes" id="UP000018890"/>
    </source>
</evidence>
<dbReference type="PANTHER" id="PTHR18919:SF107">
    <property type="entry name" value="ACETYL-COA ACETYLTRANSFERASE, CYTOSOLIC"/>
    <property type="match status" value="1"/>
</dbReference>
<protein>
    <recommendedName>
        <fullName evidence="2">acetyl-CoA C-acetyltransferase</fullName>
        <ecNumber evidence="2">2.3.1.9</ecNumber>
    </recommendedName>
    <alternativeName>
        <fullName evidence="5">Acetoacetyl-CoA thiolase</fullName>
    </alternativeName>
</protein>
<dbReference type="Gene3D" id="3.40.47.10">
    <property type="match status" value="1"/>
</dbReference>
<dbReference type="InterPro" id="IPR020616">
    <property type="entry name" value="Thiolase_N"/>
</dbReference>
<dbReference type="InterPro" id="IPR016039">
    <property type="entry name" value="Thiolase-like"/>
</dbReference>
<comment type="similarity">
    <text evidence="1">Belongs to the thiolase-like superfamily. Thiolase family.</text>
</comment>
<evidence type="ECO:0000256" key="4">
    <source>
        <dbReference type="ARBA" id="ARBA00023315"/>
    </source>
</evidence>
<reference evidence="7" key="1">
    <citation type="journal article" date="2014" name="Genome Announc.">
        <title>Draft Genome Sequences of Three Alkaliphilic Bacillus Strains, Bacillus wakoensis JCM 9140T, Bacillus akibai JCM 9157T, and Bacillus hemicellulosilyticus JCM 9152T.</title>
        <authorList>
            <person name="Yuki M."/>
            <person name="Oshima K."/>
            <person name="Suda W."/>
            <person name="Oshida Y."/>
            <person name="Kitamura K."/>
            <person name="Iida T."/>
            <person name="Hattori M."/>
            <person name="Ohkuma M."/>
        </authorList>
    </citation>
    <scope>NUCLEOTIDE SEQUENCE [LARGE SCALE GENOMIC DNA]</scope>
    <source>
        <strain evidence="7">JCM 9140</strain>
    </source>
</reference>
<organism evidence="7 8">
    <name type="scientific">Halalkalibacter wakoensis JCM 9140</name>
    <dbReference type="NCBI Taxonomy" id="1236970"/>
    <lineage>
        <taxon>Bacteria</taxon>
        <taxon>Bacillati</taxon>
        <taxon>Bacillota</taxon>
        <taxon>Bacilli</taxon>
        <taxon>Bacillales</taxon>
        <taxon>Bacillaceae</taxon>
        <taxon>Halalkalibacter</taxon>
    </lineage>
</organism>
<evidence type="ECO:0000259" key="6">
    <source>
        <dbReference type="Pfam" id="PF00108"/>
    </source>
</evidence>
<dbReference type="Pfam" id="PF00108">
    <property type="entry name" value="Thiolase_N"/>
    <property type="match status" value="1"/>
</dbReference>
<dbReference type="Proteomes" id="UP000018890">
    <property type="component" value="Unassembled WGS sequence"/>
</dbReference>
<dbReference type="InterPro" id="IPR020615">
    <property type="entry name" value="Thiolase_acyl_enz_int_AS"/>
</dbReference>
<keyword evidence="4" id="KW-0012">Acyltransferase</keyword>
<feature type="domain" description="Thiolase N-terminal" evidence="6">
    <location>
        <begin position="4"/>
        <end position="114"/>
    </location>
</feature>
<comment type="caution">
    <text evidence="7">The sequence shown here is derived from an EMBL/GenBank/DDBJ whole genome shotgun (WGS) entry which is preliminary data.</text>
</comment>
<keyword evidence="8" id="KW-1185">Reference proteome</keyword>
<dbReference type="AlphaFoldDB" id="W4Q574"/>
<dbReference type="EMBL" id="BAUT01000033">
    <property type="protein sequence ID" value="GAE26858.1"/>
    <property type="molecule type" value="Genomic_DNA"/>
</dbReference>
<evidence type="ECO:0000256" key="5">
    <source>
        <dbReference type="ARBA" id="ARBA00030755"/>
    </source>
</evidence>
<dbReference type="PANTHER" id="PTHR18919">
    <property type="entry name" value="ACETYL-COA C-ACYLTRANSFERASE"/>
    <property type="match status" value="1"/>
</dbReference>
<evidence type="ECO:0000256" key="1">
    <source>
        <dbReference type="ARBA" id="ARBA00010982"/>
    </source>
</evidence>
<dbReference type="SUPFAM" id="SSF53901">
    <property type="entry name" value="Thiolase-like"/>
    <property type="match status" value="1"/>
</dbReference>
<evidence type="ECO:0000256" key="3">
    <source>
        <dbReference type="ARBA" id="ARBA00022679"/>
    </source>
</evidence>
<dbReference type="EC" id="2.3.1.9" evidence="2"/>
<dbReference type="STRING" id="1236970.JCM9140_2962"/>
<proteinExistence type="inferred from homology"/>
<dbReference type="GO" id="GO:0003985">
    <property type="term" value="F:acetyl-CoA C-acetyltransferase activity"/>
    <property type="evidence" value="ECO:0007669"/>
    <property type="project" value="UniProtKB-EC"/>
</dbReference>
<keyword evidence="3" id="KW-0808">Transferase</keyword>
<accession>W4Q574</accession>
<name>W4Q574_9BACI</name>
<dbReference type="PROSITE" id="PS00098">
    <property type="entry name" value="THIOLASE_1"/>
    <property type="match status" value="1"/>
</dbReference>
<gene>
    <name evidence="7" type="ORF">JCM9140_2962</name>
</gene>
<evidence type="ECO:0000313" key="7">
    <source>
        <dbReference type="EMBL" id="GAE26858.1"/>
    </source>
</evidence>